<feature type="region of interest" description="Disordered" evidence="7">
    <location>
        <begin position="1239"/>
        <end position="1294"/>
    </location>
</feature>
<dbReference type="PROSITE" id="PS51194">
    <property type="entry name" value="HELICASE_CTER"/>
    <property type="match status" value="1"/>
</dbReference>
<feature type="region of interest" description="Disordered" evidence="7">
    <location>
        <begin position="2038"/>
        <end position="2057"/>
    </location>
</feature>
<evidence type="ECO:0000259" key="9">
    <source>
        <dbReference type="PROSITE" id="PS51192"/>
    </source>
</evidence>
<dbReference type="InterPro" id="IPR014001">
    <property type="entry name" value="Helicase_ATP-bd"/>
</dbReference>
<gene>
    <name evidence="11" type="ORF">BASA50_010671</name>
</gene>
<dbReference type="CDD" id="cd17995">
    <property type="entry name" value="DEXHc_CHD6_7_8_9"/>
    <property type="match status" value="1"/>
</dbReference>
<evidence type="ECO:0000256" key="7">
    <source>
        <dbReference type="SAM" id="MobiDB-lite"/>
    </source>
</evidence>
<dbReference type="InterPro" id="IPR001005">
    <property type="entry name" value="SANT/Myb"/>
</dbReference>
<dbReference type="InterPro" id="IPR038718">
    <property type="entry name" value="SNF2-like_sf"/>
</dbReference>
<dbReference type="PROSITE" id="PS51192">
    <property type="entry name" value="HELICASE_ATP_BIND_1"/>
    <property type="match status" value="1"/>
</dbReference>
<feature type="compositionally biased region" description="Low complexity" evidence="7">
    <location>
        <begin position="1959"/>
        <end position="1974"/>
    </location>
</feature>
<dbReference type="InterPro" id="IPR001650">
    <property type="entry name" value="Helicase_C-like"/>
</dbReference>
<dbReference type="Proteomes" id="UP001648503">
    <property type="component" value="Unassembled WGS sequence"/>
</dbReference>
<dbReference type="Gene3D" id="3.40.50.300">
    <property type="entry name" value="P-loop containing nucleotide triphosphate hydrolases"/>
    <property type="match status" value="1"/>
</dbReference>
<feature type="compositionally biased region" description="Low complexity" evidence="7">
    <location>
        <begin position="1275"/>
        <end position="1290"/>
    </location>
</feature>
<feature type="compositionally biased region" description="Acidic residues" evidence="7">
    <location>
        <begin position="1788"/>
        <end position="1797"/>
    </location>
</feature>
<dbReference type="InterPro" id="IPR000953">
    <property type="entry name" value="Chromo/chromo_shadow_dom"/>
</dbReference>
<accession>A0ABQ8EXS3</accession>
<sequence length="2117" mass="237549">MPDDDLSLSSQDDTNMSDIDDSLSEISDHMDSDVDMTSSSIVLQTNHNPAVGGKGLPISLATQYSEGIYDYEDADDDLDIPEVEAIVEDDKDVIGAQYDEDLLDDDIDDDDAILSDAENEPEDPADSFSLSQPRAIKVKAKANPVEKYSRSHKRKIKQVAYDPVHISVGEKSAGIDKLLSYRVTIEGVEELLVKYKGMGYYHTEWLMRSELELERGSKNRIRKFLEKPSWDHYSEDEPFNPSFSKIDRIIDVGEHGNKIMYLVKWCAQAYEYSTWESQDLIEQIDIDKISEYNDRNSLKPIKRLSYNLIGRHHPAGRWVKLENSPIYKNDNMLRSYQLEGLDWLMFCWYNKQNSILADEMGLGKTVQSTVFLYQLFLQENLRGPFLIVTPLSTIGNWEREIRGWTDMNVVVYHGNQPSRNLIVETEYYYRDETGAIIPDMLKFDVILTTYEMAMSGAAQLRPIPWRCVVLDEAHRLKNRSSKVTEILKTYTMEHRVLLTGTPLQNSLDELWALLNFLEPHKFASEMDFKINYGSLTTAADVEKLQNVLKPLMLRRLKEDVEKTIPVKEETIVEVELTTTQKKWYRSILEKNFSWLKQGTLKKTNVPNLINTMIELRKCCIHPWLLKGAEDQILDELHARSHEQQFNALIQSSGKMVLIDKLLKKLKQGDHKVLIFSQMTKCLDLIQDYLRGRAWIFERIDGGVRGDLRQAAIDRFSAPGSESFVFLLCTRAGGVGINLTAADTCIIFDSDWNPQNDLQAQSRCHRIGQKKPVQIYRLITRNTYEREMFDRASMKLGLDKALLQRMDMQGESGFSGFDAGSSKSNALSTEEVEELLKKGAYGAFMDDEASKQFCEEDIDQILERRTQVIRHDSKEEKSSIFSKASFQATGSAADVDVNDPDFWDKVAKQAELQIVEDIPEEFLIMDMPRNRRQVNRFGVKKNDDVPVEVVHSPSVHDDPPSVQTSPLAPVKVKDELKLWSLTERTRLERMLMQHGFNSWQRVRDSFARRSIYDLQACCRVLLNHCLNTCTTVEPDVIKDVKRAMQCFLPLTTEPEFEPTSDELECRTFLLHENGEEIEPEEPVELPEEQQPYPWANERQISEFNSFWKEANKEYIEHIERKAKNMLIRVALMFNIRNKCDPRPDMHIPKFLGAPPAPWWGDREDKDLMIGICIHGYQQKYSKLWEDPNLCFYETFQRAALGGIIVEANATDRDGAAADEDADDNAAVDGVSAVTTLKDEVEIEESSRSVQSTTNNGIEGDVDMDPSASSVLPESNSLADSALPPASDDPPAVAEPDKFVIPSATDLGVRVRRILNSMSKHRQYLIRELARKESVKERTRQRDSERAEKMKLRDKDFSKKQKHDFQRILTSFGLPREVGNPAKIDWTSFKELSELDKKSDEAMEFYYDKIMKMSRDVIEASNSIRKVVSDVSLQASASVTTPDVLLNGADTPLETDSVDPEGDAMDTTEGGDVTNAVDSVDASVSTPQNSGKVIFGADGEILTLEKAKKIVKRVELFEKLRSGVLEDPMLEKKLQAVKRHGKSSMPKWWEYSMDKPLLVGINSYGLLRPEPLYQDANLPFLEISKEFERSLEERTAQNIPAEELVWGKFEDKFWPREALIVKRFELLVNYASRPLSKKAARKHMRATEARLAAEVAAARPSTSEDDFEPAAAPTSKVLRLKLKLGTMNDDVAPDGTSLNKGSTAPGGTLPDLSSDRRSITPSAALPSSIIDASSSSISRSDSSSKHKSSKNSKSEGKTSSSKPSKSKSDDKSSKSDAKRKSQTPSQSNASEEDDTDDMLEAASRRIGHKKKKIKHSDSDAGEILASLRYGVDGDDLAGYSLSSKDAAMIKSKKHARSKERMSYSTAWPTSTHDSDATSTADPLTMNAKESHLDQHGRPRSATPRSSRHPTTHPSPQQHAALPPDTPHVGGAHSTSLLHPPSYVGMSSASSRSDSHGDSSHSRSPAPAPALQQVQPASRTVMEAPAAMTHEPHVNPSHYATGPLQGTPQPANAGPFAQWQESKSHPSVAGASLLSQTTDAELCPDKPHLSHHHGARTDVKNDVTMVAGRTDLGMQDGNMPHLPTAVVSGMVAGQNRQTVNGSGGHNREYPSLSFADGCQE</sequence>
<dbReference type="CDD" id="cd18659">
    <property type="entry name" value="CD2_tandem"/>
    <property type="match status" value="1"/>
</dbReference>
<keyword evidence="4" id="KW-0378">Hydrolase</keyword>
<evidence type="ECO:0000256" key="1">
    <source>
        <dbReference type="ARBA" id="ARBA00004123"/>
    </source>
</evidence>
<evidence type="ECO:0000256" key="5">
    <source>
        <dbReference type="ARBA" id="ARBA00022840"/>
    </source>
</evidence>
<dbReference type="SUPFAM" id="SSF54160">
    <property type="entry name" value="Chromo domain-like"/>
    <property type="match status" value="2"/>
</dbReference>
<comment type="subcellular location">
    <subcellularLocation>
        <location evidence="1">Nucleus</location>
    </subcellularLocation>
</comment>
<dbReference type="SMART" id="SM00487">
    <property type="entry name" value="DEXDc"/>
    <property type="match status" value="1"/>
</dbReference>
<keyword evidence="3" id="KW-0547">Nucleotide-binding</keyword>
<feature type="region of interest" description="Disordered" evidence="7">
    <location>
        <begin position="1988"/>
        <end position="2025"/>
    </location>
</feature>
<proteinExistence type="predicted"/>
<feature type="domain" description="Chromo" evidence="8">
    <location>
        <begin position="244"/>
        <end position="296"/>
    </location>
</feature>
<dbReference type="Gene3D" id="1.10.10.60">
    <property type="entry name" value="Homeodomain-like"/>
    <property type="match status" value="2"/>
</dbReference>
<keyword evidence="5" id="KW-0067">ATP-binding</keyword>
<dbReference type="InterPro" id="IPR056342">
    <property type="entry name" value="HTH_CHD6-9"/>
</dbReference>
<dbReference type="PANTHER" id="PTHR45623">
    <property type="entry name" value="CHROMODOMAIN-HELICASE-DNA-BINDING PROTEIN 3-RELATED-RELATED"/>
    <property type="match status" value="1"/>
</dbReference>
<feature type="compositionally biased region" description="Polar residues" evidence="7">
    <location>
        <begin position="1246"/>
        <end position="1255"/>
    </location>
</feature>
<feature type="region of interest" description="Disordered" evidence="7">
    <location>
        <begin position="1"/>
        <end position="35"/>
    </location>
</feature>
<dbReference type="PANTHER" id="PTHR45623:SF11">
    <property type="entry name" value="KISMET, ISOFORM C"/>
    <property type="match status" value="1"/>
</dbReference>
<dbReference type="InterPro" id="IPR016197">
    <property type="entry name" value="Chromo-like_dom_sf"/>
</dbReference>
<organism evidence="11 12">
    <name type="scientific">Batrachochytrium salamandrivorans</name>
    <dbReference type="NCBI Taxonomy" id="1357716"/>
    <lineage>
        <taxon>Eukaryota</taxon>
        <taxon>Fungi</taxon>
        <taxon>Fungi incertae sedis</taxon>
        <taxon>Chytridiomycota</taxon>
        <taxon>Chytridiomycota incertae sedis</taxon>
        <taxon>Chytridiomycetes</taxon>
        <taxon>Rhizophydiales</taxon>
        <taxon>Rhizophydiales incertae sedis</taxon>
        <taxon>Batrachochytrium</taxon>
    </lineage>
</organism>
<evidence type="ECO:0000313" key="11">
    <source>
        <dbReference type="EMBL" id="KAH6588544.1"/>
    </source>
</evidence>
<dbReference type="InterPro" id="IPR027417">
    <property type="entry name" value="P-loop_NTPase"/>
</dbReference>
<keyword evidence="6" id="KW-0539">Nucleus</keyword>
<evidence type="ECO:0008006" key="13">
    <source>
        <dbReference type="Google" id="ProtNLM"/>
    </source>
</evidence>
<evidence type="ECO:0000256" key="2">
    <source>
        <dbReference type="ARBA" id="ARBA00022737"/>
    </source>
</evidence>
<feature type="compositionally biased region" description="Polar residues" evidence="7">
    <location>
        <begin position="1265"/>
        <end position="1274"/>
    </location>
</feature>
<dbReference type="Gene3D" id="2.40.50.40">
    <property type="match status" value="1"/>
</dbReference>
<evidence type="ECO:0000259" key="10">
    <source>
        <dbReference type="PROSITE" id="PS51194"/>
    </source>
</evidence>
<feature type="region of interest" description="Disordered" evidence="7">
    <location>
        <begin position="1688"/>
        <end position="1974"/>
    </location>
</feature>
<evidence type="ECO:0000256" key="4">
    <source>
        <dbReference type="ARBA" id="ARBA00022801"/>
    </source>
</evidence>
<evidence type="ECO:0000259" key="8">
    <source>
        <dbReference type="PROSITE" id="PS50013"/>
    </source>
</evidence>
<dbReference type="InterPro" id="IPR000330">
    <property type="entry name" value="SNF2_N"/>
</dbReference>
<dbReference type="Pfam" id="PF00271">
    <property type="entry name" value="Helicase_C"/>
    <property type="match status" value="1"/>
</dbReference>
<dbReference type="SMART" id="SM00298">
    <property type="entry name" value="CHROMO"/>
    <property type="match status" value="2"/>
</dbReference>
<dbReference type="EMBL" id="JAFCIX010000501">
    <property type="protein sequence ID" value="KAH6588544.1"/>
    <property type="molecule type" value="Genomic_DNA"/>
</dbReference>
<reference evidence="11 12" key="1">
    <citation type="submission" date="2021-02" db="EMBL/GenBank/DDBJ databases">
        <title>Variation within the Batrachochytrium salamandrivorans European outbreak.</title>
        <authorList>
            <person name="Kelly M."/>
            <person name="Pasmans F."/>
            <person name="Shea T.P."/>
            <person name="Munoz J.F."/>
            <person name="Carranza S."/>
            <person name="Cuomo C.A."/>
            <person name="Martel A."/>
        </authorList>
    </citation>
    <scope>NUCLEOTIDE SEQUENCE [LARGE SCALE GENOMIC DNA]</scope>
    <source>
        <strain evidence="11 12">AMFP18/2</strain>
    </source>
</reference>
<feature type="compositionally biased region" description="Basic residues" evidence="7">
    <location>
        <begin position="1803"/>
        <end position="1812"/>
    </location>
</feature>
<dbReference type="Pfam" id="PF00385">
    <property type="entry name" value="Chromo"/>
    <property type="match status" value="1"/>
</dbReference>
<feature type="compositionally biased region" description="Basic and acidic residues" evidence="7">
    <location>
        <begin position="1764"/>
        <end position="1777"/>
    </location>
</feature>
<keyword evidence="12" id="KW-1185">Reference proteome</keyword>
<keyword evidence="2" id="KW-0677">Repeat</keyword>
<dbReference type="Gene3D" id="3.40.50.10810">
    <property type="entry name" value="Tandem AAA-ATPase domain"/>
    <property type="match status" value="1"/>
</dbReference>
<feature type="compositionally biased region" description="Acidic residues" evidence="7">
    <location>
        <begin position="1454"/>
        <end position="1464"/>
    </location>
</feature>
<name>A0ABQ8EXS3_9FUNG</name>
<dbReference type="InterPro" id="IPR023780">
    <property type="entry name" value="Chromo_domain"/>
</dbReference>
<feature type="domain" description="Helicase ATP-binding" evidence="9">
    <location>
        <begin position="345"/>
        <end position="520"/>
    </location>
</feature>
<dbReference type="CDD" id="cd00167">
    <property type="entry name" value="SANT"/>
    <property type="match status" value="1"/>
</dbReference>
<dbReference type="PROSITE" id="PS50013">
    <property type="entry name" value="CHROMO_2"/>
    <property type="match status" value="1"/>
</dbReference>
<evidence type="ECO:0000256" key="6">
    <source>
        <dbReference type="ARBA" id="ARBA00023242"/>
    </source>
</evidence>
<feature type="region of interest" description="Disordered" evidence="7">
    <location>
        <begin position="1334"/>
        <end position="1354"/>
    </location>
</feature>
<dbReference type="SMART" id="SM00490">
    <property type="entry name" value="HELICc"/>
    <property type="match status" value="1"/>
</dbReference>
<dbReference type="Pfam" id="PF23078">
    <property type="entry name" value="HTH_CHD6-9"/>
    <property type="match status" value="1"/>
</dbReference>
<dbReference type="Pfam" id="PF00176">
    <property type="entry name" value="SNF2-rel_dom"/>
    <property type="match status" value="1"/>
</dbReference>
<feature type="compositionally biased region" description="Low complexity" evidence="7">
    <location>
        <begin position="1725"/>
        <end position="1739"/>
    </location>
</feature>
<evidence type="ECO:0000256" key="3">
    <source>
        <dbReference type="ARBA" id="ARBA00022741"/>
    </source>
</evidence>
<comment type="caution">
    <text evidence="11">The sequence shown here is derived from an EMBL/GenBank/DDBJ whole genome shotgun (WGS) entry which is preliminary data.</text>
</comment>
<evidence type="ECO:0000313" key="12">
    <source>
        <dbReference type="Proteomes" id="UP001648503"/>
    </source>
</evidence>
<feature type="region of interest" description="Disordered" evidence="7">
    <location>
        <begin position="2092"/>
        <end position="2117"/>
    </location>
</feature>
<feature type="domain" description="Helicase C-terminal" evidence="10">
    <location>
        <begin position="657"/>
        <end position="808"/>
    </location>
</feature>
<feature type="region of interest" description="Disordered" evidence="7">
    <location>
        <begin position="1443"/>
        <end position="1466"/>
    </location>
</feature>
<protein>
    <recommendedName>
        <fullName evidence="13">Chromodomain-helicase-DNA-binding protein 6</fullName>
    </recommendedName>
</protein>
<dbReference type="InterPro" id="IPR049730">
    <property type="entry name" value="SNF2/RAD54-like_C"/>
</dbReference>
<dbReference type="SUPFAM" id="SSF52540">
    <property type="entry name" value="P-loop containing nucleoside triphosphate hydrolases"/>
    <property type="match status" value="2"/>
</dbReference>
<dbReference type="CDD" id="cd18793">
    <property type="entry name" value="SF2_C_SNF"/>
    <property type="match status" value="1"/>
</dbReference>